<feature type="domain" description="Dystroglycan-type cadherin-like" evidence="1">
    <location>
        <begin position="3492"/>
        <end position="3581"/>
    </location>
</feature>
<evidence type="ECO:0000313" key="2">
    <source>
        <dbReference type="EMBL" id="ROU08292.1"/>
    </source>
</evidence>
<dbReference type="SUPFAM" id="SSF69304">
    <property type="entry name" value="Tricorn protease N-terminal domain"/>
    <property type="match status" value="1"/>
</dbReference>
<organism evidence="2 3">
    <name type="scientific">Lysobacter enzymogenes</name>
    <dbReference type="NCBI Taxonomy" id="69"/>
    <lineage>
        <taxon>Bacteria</taxon>
        <taxon>Pseudomonadati</taxon>
        <taxon>Pseudomonadota</taxon>
        <taxon>Gammaproteobacteria</taxon>
        <taxon>Lysobacterales</taxon>
        <taxon>Lysobacteraceae</taxon>
        <taxon>Lysobacter</taxon>
    </lineage>
</organism>
<dbReference type="InterPro" id="IPR006644">
    <property type="entry name" value="Cadg"/>
</dbReference>
<dbReference type="SUPFAM" id="SSF49313">
    <property type="entry name" value="Cadherin-like"/>
    <property type="match status" value="5"/>
</dbReference>
<evidence type="ECO:0000259" key="1">
    <source>
        <dbReference type="SMART" id="SM00736"/>
    </source>
</evidence>
<sequence>MSAIVSGSGLGLFNGSLGQIGRGLGGSARLGQGKDEQYVNIATGNLVLRTQDEFLTFRGLGMAAVRTYNSRGQLSDSGADAWVTGFERRVELVSGTVDTAGSVMRRYTGDGAYQDFVHVSGQLYRSTAGDGAHDTLVRDTGDSSWVWTEESTRRAERYASHADAALKGRLIRIRDLTSDQATAIYWNVLYDAAGRIVEIAAGESGSADALLYAYDGNGRLSSLSTRSDGAVREQVRYAYDSAGRLSSVLTDLTPDDPAGDRDSWDAVDFANNDGYWLHTVYTYADASSLRIAQVRQSDGTVVSYTYDAQGRVRTLTRGDTNADDGDGVGQTLTFSYDDANRSTEVADSTGRSWGYAYDAAGQLIEVRAPAVAGLRELTQYSYDAAGNVVRIKSVRGSAVLAETVYQYDANGNALWQWDTVDPASGTAATVIRRTWTATNQLASQTVFVELDADRELAAQVLSGGLTTYYVYDDVDRLRFVIGADGAVREFEYETVGAGAGQVAKTRQYLGAAYSGAATLAALGAWATAAQRAQGTLVESSYDLKGRLAGTKAYAQVDASGNGVENDAAELVQYRYDAHGQLLQRRVLRSSTVAADDARDVVQTTTYAYDGAGRLLSEIVTEKTGTGAEQVRRSVSQWSYLASSNTVRIVVEGGGASDGIAGNDRVRLEVRDASGQLLRITESAVGGGDARTLARHYYDSAGRLRASEDAGGARRYFFYDEEGQVQAEVDATGAVLEYVRDDLGRVRQTLAYATRVDTSAWLAAGAVVPTALSAIRPAAHADDRSAERSYDALGRLTSEREGDGATTTYSYDGAGRLLQVAQQDAAGNRRVARSFYDAAGRLAGALDAEGYLVEHRYDLAGRRIASTAYATATADAQRASGTLAQLRPAADAANDQTTRWFFDGRDNLVGQLDAEGYLTETVYDEARNERAGKAYALRLTGLNGNETLAALRSAAAAGEVRETRRSFDALGRLVAERNAEGTLVRYHYDVQGNLLRAERAADTSEVRESRLRYNVFGELIGELSGEGAARVQPNMTEAQLDALFAQYGVRHSYDALGRRIESIDAAGHKTWTFYDAAGRPTFVVRGVADANGVANALGEVSETRYTAFGEVRDSTAYTGRIVLATAGSRDSAASAIATLAYVAASDSRRSYSYTQRGQLALAVDAEGQLRQYTYNGFDERVREAVTNAGAATTWETDYDRRGLAVVRRDGAGTALARSTSAIYDAFGRLVRATDARGVATAYAYDRLGRQIGTFQTVLGREQSVRQAYDAFGRTISTTDALGRVVTTVYDTANRTTTVTTPEGVAVKTFFNRHGQQIKVAAPLPGGGTAETSYVYDRDGNLLSSTDPLGRTASNEYDARGLLAATVDASGRRIELRYDAAGRLLRRIEDPAGLALTTTYRYDGQGRKIETVDASGRVAAYAYDREGRLTQTAQDPNGLNLRTTYAYDAQGRQVRVVEGADTAAARTVQYDYDALGRRVAERVDPDGLNLTTAYVYDAADNLIRRIDAGGGVTRYYYDQAGQLIHTIDPLGAMTRNWYDPAGRVVATRRFLIATDAATLTDATTIAQLDARIAWNALDPTTYTVYDRDGRVALVLSGLGELQEYVYDAAGRVAAVRRYAALWTDLGAQRQDQLLRGVALPGDFDRASLRNDAADQITYNVYTAAGELRTTVDNAGRVVSYVYDRAGRAVVHKRYAHAAQLTAALRAKLLAGTASAQDVVDVTAVDNATDPVAYTGYDGAGRARYAVDANGGVVETLYDAAGRIAGTRAYAVPIVLDATLKAQLTAGDAAAFAALGARLAAVADDARDLREYRVYDGAGRAAALVDGAGYVAVRSYDATGRLVQERRHAQAATLSAAMRAKLLAGTASAVELIALAPLDAAADAVVRRVYDAGGRERFVLTQSGVGLYTVEERRYDGAGRVRATIRYDRAIAVGAGASVADLDAALAAAGLSAPERHRQTEYVYDLAGRLRFSVDDLGAVSEQRYDGLGRVVETRQYGAFLAAQTARSETALAAAVAAIAQVRTTVTAYDAGGRALSVTDALGQVRRYGYDALGQLRSYTNANGHTWNYDYDLAGRRVAEFSPSVHVASFDAAGVFSETDRRLVVRTAYDALGNILTRTENADTDQARTVRYDYDNRGNRIRTTFPDAGRINASGVLVATGTQPTLDIAYDAFNRATVQKDTRGNYRYTVYDAQGRVAYEIDPEGYATAYGYDGFGQRTSLRRHAQRIDTAALAGWSAGQPLSLAQTQAAVAVSAADRTLKTYYDQRGLAVQVEQSAVSYYTAAGALATGTPTVRSSYDAYGQKIKESTLLEGTADQATARWADSYTYYDALGRVAMTVDAEGYLTRRSYNATGELVESIEYAKPVATADLSATAPPAPPPAGDALSGYDRVLRWGYDALGRKTREAATRHFQRGDGSGGLREVVASFGYDGEDRLVRLDNDAGTTTTVYDALGRVLNVTEPARRVVNDTTAGILAGNVNHDLATSWMHETAAPYTEMLYDGFGNLIRTYRYALGKRDSGVALNAGDRIDLIRYDYQGRAIATIAGNGDTVYSEYDAADNLVHRWYKLSGSQPGFDAVAHIWNEYDKTGQLLHSSQQRQLAGAASPVVDLNQWTVYNAFGEILRRVHVGVQGTLVNNYDNAGRLIDSNETGGVRSFGYNLAGHQVREHRLVATSEGQRVDAVTWNSVDRLGRVVATRIPSHTADPAATSLVQQRRDRWGNVLETVDARGYRTNYRYNELNQVIRDERPLVEAVSETGASTWIRPVNEWFYDALGRLIGTRDANGNTRLNEYDATGQLVRSFDAFGQSTIYAYDALGQQRIVQSPIGRLTYQDYDKRGRIVETGDFLNGPYTRTRVRLQGFGLNQNGDRLSVTDALGQRTDYDYSSTGQVTRIQTATGQITWYGYDMLGRKTWENYNTFNGPTVQDRDGETVRLDELTWDYDVFGRLIDHNNLSGRDFDYAYDAVTGQLSSETMAGGGAVNATRRSTYYANGQLKAVYENGSAPTYRYEYDAAGNRIVEEVDTVDGAGAAVHTLTRTWYDSNNRVQRVVLDDLVAGKRVFDLSYAYDAVGNRRNVKASAGYGAGVDGIAVVNNAPVVVQTPAARSLRRGMASQFTLLFSEIFRDPEQDPLTLQIALADGSALPSWLSVQRDAASGQIVFTGQPPADAPDQDLSIRLSAHETANPGNRAATSFVLYVRQNLAPQRSEEGIATVRVRTGQAWNKDLLATDFFRDLDVGDRLRLSLDNPAAVPAWMSVDLGTPGAIRLGGTAQTGTYTLTLRATDERGASELKTVQIVIAPNGAPTGPSPLPPAKAVAGYDFNWSMPQDQMFVDPDADALQIVATGLPSWLSYLYTVNSGVPTLRLSGRVPPGTPVGDYTVTFTATDPSGAARTTTLTVSVRASNQAPTAPAPYVSLPVAVNTVDYWAQLPPFADPDGDALSYSVRDLPAGLSFDPNTRTVSGRPLQTGHHWFSYTARDPFGGLRTVSVALFARGNSAPTAAAIPNQQAAVGAAWSYQVPAFGDSDGDALSYTASGLPPGLSINATGAIQGTATAAGSYGVTVVARDPYGGSASAYFVISVAAAPPPNRAPVVTGAPDTMLFETTNLRPTTYQGYSIRADIIVDPDNNPLTYTVIEKPDWLNYGRSADGTHVVGGVAPRRTANERVILRATDPSGLSVDLVFYVSLVYHYQDPGGPVDPFSLPGGGEVLSFDMGAGAPEGGASSPASANAPAAAAAAATPIPVQTKTLWFAYDAENRVRINN</sequence>
<feature type="domain" description="Dystroglycan-type cadherin-like" evidence="1">
    <location>
        <begin position="3092"/>
        <end position="3198"/>
    </location>
</feature>
<dbReference type="PANTHER" id="PTHR32305:SF15">
    <property type="entry name" value="PROTEIN RHSA-RELATED"/>
    <property type="match status" value="1"/>
</dbReference>
<dbReference type="Pfam" id="PF05593">
    <property type="entry name" value="RHS_repeat"/>
    <property type="match status" value="13"/>
</dbReference>
<protein>
    <recommendedName>
        <fullName evidence="1">Dystroglycan-type cadherin-like domain-containing protein</fullName>
    </recommendedName>
</protein>
<dbReference type="InterPro" id="IPR050708">
    <property type="entry name" value="T6SS_VgrG/RHS"/>
</dbReference>
<accession>A0A3N2RLE2</accession>
<comment type="caution">
    <text evidence="2">The sequence shown here is derived from an EMBL/GenBank/DDBJ whole genome shotgun (WGS) entry which is preliminary data.</text>
</comment>
<feature type="domain" description="Dystroglycan-type cadherin-like" evidence="1">
    <location>
        <begin position="3299"/>
        <end position="3401"/>
    </location>
</feature>
<gene>
    <name evidence="2" type="ORF">D9T17_05100</name>
</gene>
<dbReference type="InterPro" id="IPR013783">
    <property type="entry name" value="Ig-like_fold"/>
</dbReference>
<reference evidence="2 3" key="1">
    <citation type="submission" date="2018-10" db="EMBL/GenBank/DDBJ databases">
        <title>The genome of Lysobacter enzymogenes OH11.</title>
        <authorList>
            <person name="Liu F."/>
            <person name="Zhao Y."/>
            <person name="Qian G."/>
            <person name="Chen Y."/>
            <person name="Xu H."/>
        </authorList>
    </citation>
    <scope>NUCLEOTIDE SEQUENCE [LARGE SCALE GENOMIC DNA]</scope>
    <source>
        <strain evidence="2 3">OH11</strain>
    </source>
</reference>
<dbReference type="Proteomes" id="UP000275910">
    <property type="component" value="Unassembled WGS sequence"/>
</dbReference>
<feature type="non-terminal residue" evidence="2">
    <location>
        <position position="3755"/>
    </location>
</feature>
<proteinExistence type="predicted"/>
<dbReference type="InterPro" id="IPR031325">
    <property type="entry name" value="RHS_repeat"/>
</dbReference>
<dbReference type="InterPro" id="IPR015919">
    <property type="entry name" value="Cadherin-like_sf"/>
</dbReference>
<dbReference type="NCBIfam" id="TIGR01643">
    <property type="entry name" value="YD_repeat_2x"/>
    <property type="match status" value="13"/>
</dbReference>
<dbReference type="PANTHER" id="PTHR32305">
    <property type="match status" value="1"/>
</dbReference>
<dbReference type="Gene3D" id="2.180.10.10">
    <property type="entry name" value="RHS repeat-associated core"/>
    <property type="match status" value="7"/>
</dbReference>
<dbReference type="Pfam" id="PF05345">
    <property type="entry name" value="He_PIG"/>
    <property type="match status" value="3"/>
</dbReference>
<dbReference type="EMBL" id="RCTY01000014">
    <property type="protein sequence ID" value="ROU08292.1"/>
    <property type="molecule type" value="Genomic_DNA"/>
</dbReference>
<name>A0A3N2RLE2_LYSEN</name>
<dbReference type="Gene3D" id="3.90.930.1">
    <property type="match status" value="1"/>
</dbReference>
<dbReference type="InterPro" id="IPR006530">
    <property type="entry name" value="YD"/>
</dbReference>
<dbReference type="GO" id="GO:0016020">
    <property type="term" value="C:membrane"/>
    <property type="evidence" value="ECO:0007669"/>
    <property type="project" value="InterPro"/>
</dbReference>
<dbReference type="SMART" id="SM00736">
    <property type="entry name" value="CADG"/>
    <property type="match status" value="3"/>
</dbReference>
<dbReference type="RefSeq" id="WP_123646418.1">
    <property type="nucleotide sequence ID" value="NZ_RCTY01000014.1"/>
</dbReference>
<dbReference type="Gene3D" id="2.60.40.10">
    <property type="entry name" value="Immunoglobulins"/>
    <property type="match status" value="5"/>
</dbReference>
<dbReference type="GO" id="GO:0005509">
    <property type="term" value="F:calcium ion binding"/>
    <property type="evidence" value="ECO:0007669"/>
    <property type="project" value="InterPro"/>
</dbReference>
<evidence type="ECO:0000313" key="3">
    <source>
        <dbReference type="Proteomes" id="UP000275910"/>
    </source>
</evidence>